<gene>
    <name evidence="8" type="ORF">IGS67_02215</name>
</gene>
<feature type="domain" description="GtrA/DPMS transmembrane" evidence="7">
    <location>
        <begin position="25"/>
        <end position="149"/>
    </location>
</feature>
<evidence type="ECO:0000256" key="6">
    <source>
        <dbReference type="SAM" id="Phobius"/>
    </source>
</evidence>
<proteinExistence type="inferred from homology"/>
<dbReference type="Pfam" id="PF04138">
    <property type="entry name" value="GtrA_DPMS_TM"/>
    <property type="match status" value="1"/>
</dbReference>
<feature type="transmembrane region" description="Helical" evidence="6">
    <location>
        <begin position="123"/>
        <end position="143"/>
    </location>
</feature>
<comment type="caution">
    <text evidence="8">The sequence shown here is derived from an EMBL/GenBank/DDBJ whole genome shotgun (WGS) entry which is preliminary data.</text>
</comment>
<evidence type="ECO:0000256" key="1">
    <source>
        <dbReference type="ARBA" id="ARBA00004141"/>
    </source>
</evidence>
<evidence type="ECO:0000313" key="8">
    <source>
        <dbReference type="EMBL" id="MBD9698309.1"/>
    </source>
</evidence>
<dbReference type="RefSeq" id="WP_192277380.1">
    <property type="nucleotide sequence ID" value="NZ_JACZDF010000001.1"/>
</dbReference>
<keyword evidence="5 6" id="KW-0472">Membrane</keyword>
<dbReference type="InterPro" id="IPR007267">
    <property type="entry name" value="GtrA_DPMS_TM"/>
</dbReference>
<keyword evidence="3 6" id="KW-0812">Transmembrane</keyword>
<accession>A0ABR9DN11</accession>
<organism evidence="8 9">
    <name type="scientific">Flavimobilis rhizosphaerae</name>
    <dbReference type="NCBI Taxonomy" id="2775421"/>
    <lineage>
        <taxon>Bacteria</taxon>
        <taxon>Bacillati</taxon>
        <taxon>Actinomycetota</taxon>
        <taxon>Actinomycetes</taxon>
        <taxon>Micrococcales</taxon>
        <taxon>Jonesiaceae</taxon>
        <taxon>Flavimobilis</taxon>
    </lineage>
</organism>
<feature type="transmembrane region" description="Helical" evidence="6">
    <location>
        <begin position="95"/>
        <end position="117"/>
    </location>
</feature>
<evidence type="ECO:0000313" key="9">
    <source>
        <dbReference type="Proteomes" id="UP000642107"/>
    </source>
</evidence>
<evidence type="ECO:0000256" key="2">
    <source>
        <dbReference type="ARBA" id="ARBA00009399"/>
    </source>
</evidence>
<keyword evidence="9" id="KW-1185">Reference proteome</keyword>
<dbReference type="Proteomes" id="UP000642107">
    <property type="component" value="Unassembled WGS sequence"/>
</dbReference>
<dbReference type="PANTHER" id="PTHR38459:SF1">
    <property type="entry name" value="PROPHAGE BACTOPRENOL-LINKED GLUCOSE TRANSLOCASE HOMOLOG"/>
    <property type="match status" value="1"/>
</dbReference>
<dbReference type="InterPro" id="IPR051401">
    <property type="entry name" value="GtrA_CellWall_Glycosyl"/>
</dbReference>
<feature type="transmembrane region" description="Helical" evidence="6">
    <location>
        <begin position="57"/>
        <end position="74"/>
    </location>
</feature>
<evidence type="ECO:0000256" key="3">
    <source>
        <dbReference type="ARBA" id="ARBA00022692"/>
    </source>
</evidence>
<comment type="similarity">
    <text evidence="2">Belongs to the GtrA family.</text>
</comment>
<feature type="transmembrane region" description="Helical" evidence="6">
    <location>
        <begin position="23"/>
        <end position="45"/>
    </location>
</feature>
<dbReference type="EMBL" id="JACZDF010000001">
    <property type="protein sequence ID" value="MBD9698309.1"/>
    <property type="molecule type" value="Genomic_DNA"/>
</dbReference>
<sequence>MPTTVTSVFRTLREFVVSRFWELLRFGSVGGVAFFVDMGVFNLLVHGPGEILGHKPLVSRGIAVGVATVVAWIGNRYWTFTARKTSNRVREFAGFAVVNVGGLLISVGCLGFSRYVLGLSTVVADNVANLVGLVLGMIFRYFAYRTFVFTESQDAEADIAETAGASVTGTEALASRETVTPGTPS</sequence>
<comment type="subcellular location">
    <subcellularLocation>
        <location evidence="1">Membrane</location>
        <topology evidence="1">Multi-pass membrane protein</topology>
    </subcellularLocation>
</comment>
<evidence type="ECO:0000256" key="5">
    <source>
        <dbReference type="ARBA" id="ARBA00023136"/>
    </source>
</evidence>
<name>A0ABR9DN11_9MICO</name>
<protein>
    <submittedName>
        <fullName evidence="8">GtrA family protein</fullName>
    </submittedName>
</protein>
<keyword evidence="4 6" id="KW-1133">Transmembrane helix</keyword>
<evidence type="ECO:0000256" key="4">
    <source>
        <dbReference type="ARBA" id="ARBA00022989"/>
    </source>
</evidence>
<evidence type="ECO:0000259" key="7">
    <source>
        <dbReference type="Pfam" id="PF04138"/>
    </source>
</evidence>
<dbReference type="PANTHER" id="PTHR38459">
    <property type="entry name" value="PROPHAGE BACTOPRENOL-LINKED GLUCOSE TRANSLOCASE HOMOLOG"/>
    <property type="match status" value="1"/>
</dbReference>
<reference evidence="8 9" key="1">
    <citation type="submission" date="2020-09" db="EMBL/GenBank/DDBJ databases">
        <title>Flavimobilis rhizosphaerae sp. nov., isolated from rhizosphere soil of Spartina alterniflora.</title>
        <authorList>
            <person name="Hanqin C."/>
        </authorList>
    </citation>
    <scope>NUCLEOTIDE SEQUENCE [LARGE SCALE GENOMIC DNA]</scope>
    <source>
        <strain evidence="8 9">GY 10621</strain>
    </source>
</reference>